<dbReference type="Proteomes" id="UP001165565">
    <property type="component" value="Unassembled WGS sequence"/>
</dbReference>
<organism evidence="1 2">
    <name type="scientific">Sphingomonas lycopersici</name>
    <dbReference type="NCBI Taxonomy" id="2951807"/>
    <lineage>
        <taxon>Bacteria</taxon>
        <taxon>Pseudomonadati</taxon>
        <taxon>Pseudomonadota</taxon>
        <taxon>Alphaproteobacteria</taxon>
        <taxon>Sphingomonadales</taxon>
        <taxon>Sphingomonadaceae</taxon>
        <taxon>Sphingomonas</taxon>
    </lineage>
</organism>
<accession>A0AA41Z995</accession>
<comment type="caution">
    <text evidence="1">The sequence shown here is derived from an EMBL/GenBank/DDBJ whole genome shotgun (WGS) entry which is preliminary data.</text>
</comment>
<sequence>MERRIAAETVLRAARPVDSEALATLGAGEPFELLDVTGGDAWGIATAHGLVGYLDAALLENPA</sequence>
<protein>
    <submittedName>
        <fullName evidence="1">SH3 domain-containing protein</fullName>
    </submittedName>
</protein>
<gene>
    <name evidence="1" type="ORF">NEE01_11050</name>
</gene>
<dbReference type="AlphaFoldDB" id="A0AA41Z995"/>
<dbReference type="EMBL" id="JANFAV010000006">
    <property type="protein sequence ID" value="MCW6535319.1"/>
    <property type="molecule type" value="Genomic_DNA"/>
</dbReference>
<dbReference type="RefSeq" id="WP_265268956.1">
    <property type="nucleotide sequence ID" value="NZ_JANFAU010000002.1"/>
</dbReference>
<name>A0AA41Z995_9SPHN</name>
<keyword evidence="2" id="KW-1185">Reference proteome</keyword>
<reference evidence="1" key="1">
    <citation type="submission" date="2022-06" db="EMBL/GenBank/DDBJ databases">
        <title>Sphingomonas sp. nov. isolated from rhizosphere soil of tomato.</title>
        <authorList>
            <person name="Dong H."/>
            <person name="Gao R."/>
        </authorList>
    </citation>
    <scope>NUCLEOTIDE SEQUENCE</scope>
    <source>
        <strain evidence="1">MMSM24</strain>
    </source>
</reference>
<proteinExistence type="predicted"/>
<evidence type="ECO:0000313" key="1">
    <source>
        <dbReference type="EMBL" id="MCW6535319.1"/>
    </source>
</evidence>
<evidence type="ECO:0000313" key="2">
    <source>
        <dbReference type="Proteomes" id="UP001165565"/>
    </source>
</evidence>